<feature type="transmembrane region" description="Helical" evidence="1">
    <location>
        <begin position="128"/>
        <end position="148"/>
    </location>
</feature>
<dbReference type="AlphaFoldDB" id="A0A0J1GHC5"/>
<organism evidence="2 3">
    <name type="scientific">Photobacterium aphoticum</name>
    <dbReference type="NCBI Taxonomy" id="754436"/>
    <lineage>
        <taxon>Bacteria</taxon>
        <taxon>Pseudomonadati</taxon>
        <taxon>Pseudomonadota</taxon>
        <taxon>Gammaproteobacteria</taxon>
        <taxon>Vibrionales</taxon>
        <taxon>Vibrionaceae</taxon>
        <taxon>Photobacterium</taxon>
    </lineage>
</organism>
<evidence type="ECO:0000256" key="1">
    <source>
        <dbReference type="SAM" id="Phobius"/>
    </source>
</evidence>
<dbReference type="InterPro" id="IPR021125">
    <property type="entry name" value="DUF2127"/>
</dbReference>
<comment type="caution">
    <text evidence="2">The sequence shown here is derived from an EMBL/GenBank/DDBJ whole genome shotgun (WGS) entry which is preliminary data.</text>
</comment>
<keyword evidence="1" id="KW-1133">Transmembrane helix</keyword>
<sequence>MHTITDKKGLKAVASLEALKGLASLIVGFGLPALGGHDIHQAAAFIVSHSHLNPANEIATAFLHAADTLADTNMLLITLGACAYSLIRFVEAYGLWHSLLWTEWFALLSGGIYLPFEVYELFVHANALSLAVLLINIVVVGYMGYILYAKKQETHSPHS</sequence>
<dbReference type="EMBL" id="LDOV01000037">
    <property type="protein sequence ID" value="KLU99104.1"/>
    <property type="molecule type" value="Genomic_DNA"/>
</dbReference>
<dbReference type="PATRIC" id="fig|754436.4.peg.4023"/>
<evidence type="ECO:0000313" key="2">
    <source>
        <dbReference type="EMBL" id="KLU99104.1"/>
    </source>
</evidence>
<feature type="transmembrane region" description="Helical" evidence="1">
    <location>
        <begin position="95"/>
        <end position="116"/>
    </location>
</feature>
<protein>
    <submittedName>
        <fullName evidence="2">Membrane protein</fullName>
    </submittedName>
</protein>
<dbReference type="Proteomes" id="UP000036426">
    <property type="component" value="Unassembled WGS sequence"/>
</dbReference>
<keyword evidence="1" id="KW-0812">Transmembrane</keyword>
<evidence type="ECO:0000313" key="3">
    <source>
        <dbReference type="Proteomes" id="UP000036426"/>
    </source>
</evidence>
<proteinExistence type="predicted"/>
<keyword evidence="1" id="KW-0472">Membrane</keyword>
<dbReference type="RefSeq" id="WP_047876023.1">
    <property type="nucleotide sequence ID" value="NZ_BMYC01000006.1"/>
</dbReference>
<name>A0A0J1GHC5_9GAMM</name>
<accession>A0A0J1GHC5</accession>
<reference evidence="2 3" key="1">
    <citation type="submission" date="2015-05" db="EMBL/GenBank/DDBJ databases">
        <title>Photobacterium galathea sp. nov.</title>
        <authorList>
            <person name="Machado H."/>
            <person name="Gram L."/>
        </authorList>
    </citation>
    <scope>NUCLEOTIDE SEQUENCE [LARGE SCALE GENOMIC DNA]</scope>
    <source>
        <strain evidence="2 3">DSM 25995</strain>
    </source>
</reference>
<keyword evidence="3" id="KW-1185">Reference proteome</keyword>
<gene>
    <name evidence="2" type="ORF">ABT58_19015</name>
</gene>
<dbReference type="Pfam" id="PF09900">
    <property type="entry name" value="DUF2127"/>
    <property type="match status" value="1"/>
</dbReference>
<dbReference type="OrthoDB" id="121772at2"/>